<dbReference type="PROSITE" id="PS50987">
    <property type="entry name" value="HTH_ARSR_2"/>
    <property type="match status" value="1"/>
</dbReference>
<dbReference type="InterPro" id="IPR011991">
    <property type="entry name" value="ArsR-like_HTH"/>
</dbReference>
<reference evidence="5" key="1">
    <citation type="submission" date="2020-10" db="EMBL/GenBank/DDBJ databases">
        <title>Ca. Dormibacterota MAGs.</title>
        <authorList>
            <person name="Montgomery K."/>
        </authorList>
    </citation>
    <scope>NUCLEOTIDE SEQUENCE [LARGE SCALE GENOMIC DNA]</scope>
    <source>
        <strain evidence="5">SC8812_S17_10</strain>
    </source>
</reference>
<comment type="caution">
    <text evidence="5">The sequence shown here is derived from an EMBL/GenBank/DDBJ whole genome shotgun (WGS) entry which is preliminary data.</text>
</comment>
<proteinExistence type="predicted"/>
<dbReference type="Gene3D" id="1.10.10.10">
    <property type="entry name" value="Winged helix-like DNA-binding domain superfamily/Winged helix DNA-binding domain"/>
    <property type="match status" value="1"/>
</dbReference>
<evidence type="ECO:0000313" key="5">
    <source>
        <dbReference type="EMBL" id="MBJ7600379.1"/>
    </source>
</evidence>
<name>A0A934NB24_9BACT</name>
<dbReference type="CDD" id="cd00090">
    <property type="entry name" value="HTH_ARSR"/>
    <property type="match status" value="1"/>
</dbReference>
<evidence type="ECO:0000256" key="2">
    <source>
        <dbReference type="ARBA" id="ARBA00023125"/>
    </source>
</evidence>
<keyword evidence="2" id="KW-0238">DNA-binding</keyword>
<dbReference type="PRINTS" id="PR00778">
    <property type="entry name" value="HTHARSR"/>
</dbReference>
<keyword evidence="1" id="KW-0805">Transcription regulation</keyword>
<dbReference type="RefSeq" id="WP_338204176.1">
    <property type="nucleotide sequence ID" value="NZ_JAEKNR010000200.1"/>
</dbReference>
<dbReference type="PANTHER" id="PTHR33154">
    <property type="entry name" value="TRANSCRIPTIONAL REGULATOR, ARSR FAMILY"/>
    <property type="match status" value="1"/>
</dbReference>
<keyword evidence="3" id="KW-0804">Transcription</keyword>
<dbReference type="GO" id="GO:0003677">
    <property type="term" value="F:DNA binding"/>
    <property type="evidence" value="ECO:0007669"/>
    <property type="project" value="UniProtKB-KW"/>
</dbReference>
<dbReference type="InterPro" id="IPR036390">
    <property type="entry name" value="WH_DNA-bd_sf"/>
</dbReference>
<accession>A0A934NB24</accession>
<dbReference type="Proteomes" id="UP000612893">
    <property type="component" value="Unassembled WGS sequence"/>
</dbReference>
<dbReference type="InterPro" id="IPR001845">
    <property type="entry name" value="HTH_ArsR_DNA-bd_dom"/>
</dbReference>
<dbReference type="SUPFAM" id="SSF46785">
    <property type="entry name" value="Winged helix' DNA-binding domain"/>
    <property type="match status" value="1"/>
</dbReference>
<sequence length="110" mass="12781">MTATFEVLAEPNRRRILDLLLTAERPVGDLVEQLSVSQPAVSKHLRVLREAGLVEVRSDAQRRIYRVRTEPLRAIDDWLEPYRRLWASRLDDLERHLDAITEAGRPDANR</sequence>
<gene>
    <name evidence="5" type="ORF">JF922_20185</name>
</gene>
<dbReference type="AlphaFoldDB" id="A0A934NB24"/>
<feature type="domain" description="HTH arsR-type" evidence="4">
    <location>
        <begin position="1"/>
        <end position="87"/>
    </location>
</feature>
<evidence type="ECO:0000313" key="6">
    <source>
        <dbReference type="Proteomes" id="UP000612893"/>
    </source>
</evidence>
<protein>
    <submittedName>
        <fullName evidence="5">Winged helix-turn-helix transcriptional regulator</fullName>
    </submittedName>
</protein>
<evidence type="ECO:0000256" key="3">
    <source>
        <dbReference type="ARBA" id="ARBA00023163"/>
    </source>
</evidence>
<dbReference type="InterPro" id="IPR051081">
    <property type="entry name" value="HTH_MetalResp_TranReg"/>
</dbReference>
<dbReference type="NCBIfam" id="NF033788">
    <property type="entry name" value="HTH_metalloreg"/>
    <property type="match status" value="1"/>
</dbReference>
<dbReference type="InterPro" id="IPR036388">
    <property type="entry name" value="WH-like_DNA-bd_sf"/>
</dbReference>
<dbReference type="SMART" id="SM00418">
    <property type="entry name" value="HTH_ARSR"/>
    <property type="match status" value="1"/>
</dbReference>
<keyword evidence="6" id="KW-1185">Reference proteome</keyword>
<evidence type="ECO:0000259" key="4">
    <source>
        <dbReference type="PROSITE" id="PS50987"/>
    </source>
</evidence>
<organism evidence="5 6">
    <name type="scientific">Candidatus Nephthysia bennettiae</name>
    <dbReference type="NCBI Taxonomy" id="3127016"/>
    <lineage>
        <taxon>Bacteria</taxon>
        <taxon>Bacillati</taxon>
        <taxon>Candidatus Dormiibacterota</taxon>
        <taxon>Candidatus Dormibacteria</taxon>
        <taxon>Candidatus Dormibacterales</taxon>
        <taxon>Candidatus Dormibacteraceae</taxon>
        <taxon>Candidatus Nephthysia</taxon>
    </lineage>
</organism>
<evidence type="ECO:0000256" key="1">
    <source>
        <dbReference type="ARBA" id="ARBA00023015"/>
    </source>
</evidence>
<dbReference type="EMBL" id="JAEKNR010000200">
    <property type="protein sequence ID" value="MBJ7600379.1"/>
    <property type="molecule type" value="Genomic_DNA"/>
</dbReference>
<dbReference type="PANTHER" id="PTHR33154:SF33">
    <property type="entry name" value="TRANSCRIPTIONAL REPRESSOR SDPR"/>
    <property type="match status" value="1"/>
</dbReference>
<dbReference type="Pfam" id="PF01022">
    <property type="entry name" value="HTH_5"/>
    <property type="match status" value="1"/>
</dbReference>